<dbReference type="Proteomes" id="UP000488506">
    <property type="component" value="Unassembled WGS sequence"/>
</dbReference>
<sequence length="152" mass="17674">MPKYYKLIADNRKAFFDYHIYDKYKAGIALSGSEVKSLRLGRVNLNDSFGRVENGELFLYNMHITPYAKSRSTEEDAARNRKLLLKSGELRKLIGKSAEKGMTIVPIKLYFDGDWAKVDIALAKAKRKYEKRESIRKRETDREVKRILGKHD</sequence>
<dbReference type="InterPro" id="IPR023620">
    <property type="entry name" value="SmpB"/>
</dbReference>
<dbReference type="NCBIfam" id="NF003843">
    <property type="entry name" value="PRK05422.1"/>
    <property type="match status" value="1"/>
</dbReference>
<dbReference type="AlphaFoldDB" id="A0A833L1S1"/>
<comment type="similarity">
    <text evidence="3">Belongs to the SmpB family.</text>
</comment>
<proteinExistence type="inferred from homology"/>
<dbReference type="GO" id="GO:0070929">
    <property type="term" value="P:trans-translation"/>
    <property type="evidence" value="ECO:0007669"/>
    <property type="project" value="UniProtKB-UniRule"/>
</dbReference>
<feature type="region of interest" description="Disordered" evidence="4">
    <location>
        <begin position="130"/>
        <end position="152"/>
    </location>
</feature>
<evidence type="ECO:0000256" key="4">
    <source>
        <dbReference type="SAM" id="MobiDB-lite"/>
    </source>
</evidence>
<evidence type="ECO:0000256" key="2">
    <source>
        <dbReference type="ARBA" id="ARBA00022884"/>
    </source>
</evidence>
<evidence type="ECO:0000313" key="5">
    <source>
        <dbReference type="EMBL" id="KAF0134719.1"/>
    </source>
</evidence>
<dbReference type="HAMAP" id="MF_00023">
    <property type="entry name" value="SmpB"/>
    <property type="match status" value="1"/>
</dbReference>
<keyword evidence="1 3" id="KW-0963">Cytoplasm</keyword>
<dbReference type="GO" id="GO:0005829">
    <property type="term" value="C:cytosol"/>
    <property type="evidence" value="ECO:0007669"/>
    <property type="project" value="TreeGrafter"/>
</dbReference>
<comment type="caution">
    <text evidence="5">The sequence shown here is derived from an EMBL/GenBank/DDBJ whole genome shotgun (WGS) entry which is preliminary data.</text>
</comment>
<evidence type="ECO:0000313" key="6">
    <source>
        <dbReference type="Proteomes" id="UP000488506"/>
    </source>
</evidence>
<evidence type="ECO:0000256" key="3">
    <source>
        <dbReference type="HAMAP-Rule" id="MF_00023"/>
    </source>
</evidence>
<dbReference type="PROSITE" id="PS01317">
    <property type="entry name" value="SSRP"/>
    <property type="match status" value="1"/>
</dbReference>
<dbReference type="PANTHER" id="PTHR30308:SF2">
    <property type="entry name" value="SSRA-BINDING PROTEIN"/>
    <property type="match status" value="1"/>
</dbReference>
<dbReference type="InterPro" id="IPR000037">
    <property type="entry name" value="SsrA-bd_prot"/>
</dbReference>
<reference evidence="5 6" key="1">
    <citation type="submission" date="2019-12" db="EMBL/GenBank/DDBJ databases">
        <authorList>
            <person name="Wolfe R."/>
            <person name="Danczak R."/>
            <person name="Wilkins M."/>
        </authorList>
    </citation>
    <scope>NUCLEOTIDE SEQUENCE [LARGE SCALE GENOMIC DNA]</scope>
    <source>
        <strain evidence="5">X2_MaxBin.013</strain>
    </source>
</reference>
<dbReference type="SUPFAM" id="SSF74982">
    <property type="entry name" value="Small protein B (SmpB)"/>
    <property type="match status" value="1"/>
</dbReference>
<organism evidence="5 6">
    <name type="scientific">Candidatus Saganbacteria bacterium</name>
    <dbReference type="NCBI Taxonomy" id="2575572"/>
    <lineage>
        <taxon>Bacteria</taxon>
        <taxon>Bacillati</taxon>
        <taxon>Saganbacteria</taxon>
    </lineage>
</organism>
<name>A0A833L1S1_UNCSA</name>
<comment type="function">
    <text evidence="3">Required for rescue of stalled ribosomes mediated by trans-translation. Binds to transfer-messenger RNA (tmRNA), required for stable association of tmRNA with ribosomes. tmRNA and SmpB together mimic tRNA shape, replacing the anticodon stem-loop with SmpB. tmRNA is encoded by the ssrA gene; the 2 termini fold to resemble tRNA(Ala) and it encodes a 'tag peptide', a short internal open reading frame. During trans-translation Ala-aminoacylated tmRNA acts like a tRNA, entering the A-site of stalled ribosomes, displacing the stalled mRNA. The ribosome then switches to translate the ORF on the tmRNA; the nascent peptide is terminated with the 'tag peptide' encoded by the tmRNA and targeted for degradation. The ribosome is freed to recommence translation, which seems to be the essential function of trans-translation.</text>
</comment>
<keyword evidence="2 3" id="KW-0694">RNA-binding</keyword>
<dbReference type="EMBL" id="WPAF01000005">
    <property type="protein sequence ID" value="KAF0134719.1"/>
    <property type="molecule type" value="Genomic_DNA"/>
</dbReference>
<dbReference type="CDD" id="cd09294">
    <property type="entry name" value="SmpB"/>
    <property type="match status" value="1"/>
</dbReference>
<gene>
    <name evidence="3" type="primary">smpB</name>
    <name evidence="5" type="ORF">FD145_436</name>
</gene>
<dbReference type="Gene3D" id="2.40.280.10">
    <property type="match status" value="1"/>
</dbReference>
<dbReference type="NCBIfam" id="TIGR00086">
    <property type="entry name" value="smpB"/>
    <property type="match status" value="1"/>
</dbReference>
<dbReference type="InterPro" id="IPR020081">
    <property type="entry name" value="SsrA-bd_prot_CS"/>
</dbReference>
<dbReference type="Pfam" id="PF01668">
    <property type="entry name" value="SmpB"/>
    <property type="match status" value="1"/>
</dbReference>
<comment type="subcellular location">
    <subcellularLocation>
        <location evidence="3">Cytoplasm</location>
    </subcellularLocation>
    <text evidence="3">The tmRNA-SmpB complex associates with stalled 70S ribosomes.</text>
</comment>
<evidence type="ECO:0000256" key="1">
    <source>
        <dbReference type="ARBA" id="ARBA00022490"/>
    </source>
</evidence>
<dbReference type="PANTHER" id="PTHR30308">
    <property type="entry name" value="TMRNA-BINDING COMPONENT OF TRANS-TRANSLATION TAGGING COMPLEX"/>
    <property type="match status" value="1"/>
</dbReference>
<dbReference type="GO" id="GO:0003723">
    <property type="term" value="F:RNA binding"/>
    <property type="evidence" value="ECO:0007669"/>
    <property type="project" value="UniProtKB-UniRule"/>
</dbReference>
<protein>
    <recommendedName>
        <fullName evidence="3">SsrA-binding protein</fullName>
    </recommendedName>
    <alternativeName>
        <fullName evidence="3">Small protein B</fullName>
    </alternativeName>
</protein>
<dbReference type="GO" id="GO:0070930">
    <property type="term" value="P:trans-translation-dependent protein tagging"/>
    <property type="evidence" value="ECO:0007669"/>
    <property type="project" value="TreeGrafter"/>
</dbReference>
<accession>A0A833L1S1</accession>